<evidence type="ECO:0000313" key="3">
    <source>
        <dbReference type="Proteomes" id="UP000011599"/>
    </source>
</evidence>
<name>L9W8G6_9EURY</name>
<dbReference type="EMBL" id="AOHW01000006">
    <property type="protein sequence ID" value="ELY45805.1"/>
    <property type="molecule type" value="Genomic_DNA"/>
</dbReference>
<keyword evidence="1" id="KW-0472">Membrane</keyword>
<proteinExistence type="predicted"/>
<keyword evidence="3" id="KW-1185">Reference proteome</keyword>
<dbReference type="OrthoDB" id="164013at2157"/>
<reference evidence="2 3" key="1">
    <citation type="journal article" date="2014" name="PLoS Genet.">
        <title>Phylogenetically driven sequencing of extremely halophilic archaea reveals strategies for static and dynamic osmo-response.</title>
        <authorList>
            <person name="Becker E.A."/>
            <person name="Seitzer P.M."/>
            <person name="Tritt A."/>
            <person name="Larsen D."/>
            <person name="Krusor M."/>
            <person name="Yao A.I."/>
            <person name="Wu D."/>
            <person name="Madern D."/>
            <person name="Eisen J.A."/>
            <person name="Darling A.E."/>
            <person name="Facciotti M.T."/>
        </authorList>
    </citation>
    <scope>NUCLEOTIDE SEQUENCE [LARGE SCALE GENOMIC DNA]</scope>
    <source>
        <strain evidence="2 3">GA33</strain>
    </source>
</reference>
<feature type="transmembrane region" description="Helical" evidence="1">
    <location>
        <begin position="405"/>
        <end position="423"/>
    </location>
</feature>
<sequence length="631" mass="70596">MTFAVSREQLFALTYALMIYGLPVLAVVGILTPLLLGLSNFSILGIYLAVPMLLAPVVARSFRRSTEKKTKTTFDPDSLRRLDWRIPSILVHVLVAILISMTAAYAVRPTAFYFVFAAVYGLLFLLILSSGPGAARSGVALYHCILALLVSIFSVTLNYDYFIGRTDLPAHVGMMLSIYETGTMPETWELYESFPLWHTYTASSYALLGESINPHTTMVLLSGLIFGAGVVMMYVLARRVYPNETVALLSCLVLIAIPEYVFYGMYSISRSITSVLFIVLLFTLVSRASVRMRLLSALFVAAIVFYHTVSIPFVLVLLGILFVVERGYTVNQRSLERGIGAEKYVVDGSVLLIAGAITGIYWLYSAESLAALVIDYTVGIFVGTSPTEGAPGGVLQFPWHELANYLPYAFALFFVLVGFLFWFERTRDEAPLLTSFSVATVLMIPLLFPGPTLLVESLAGVNFTRFAHYGFVFLALTAGYGLYELVKRGGFKTFLVVLLLVSCFSFVAVSNDFVASDNPLVEREFYTYYHTEQERESFEQLDAVHRDELGSDHVTCRYYEEVLQSECERLPIEDGSVDHGVADGVLIREGELEQRPLQLAESEYVYEDELPWDEFSERNRVYDSNSVVYYR</sequence>
<protein>
    <recommendedName>
        <fullName evidence="4">Glycosyltransferase RgtA/B/C/D-like domain-containing protein</fullName>
    </recommendedName>
</protein>
<accession>L9W8G6</accession>
<feature type="transmembrane region" description="Helical" evidence="1">
    <location>
        <begin position="430"/>
        <end position="448"/>
    </location>
</feature>
<gene>
    <name evidence="2" type="ORF">C496_02647</name>
</gene>
<feature type="transmembrane region" description="Helical" evidence="1">
    <location>
        <begin position="41"/>
        <end position="62"/>
    </location>
</feature>
<feature type="transmembrane region" description="Helical" evidence="1">
    <location>
        <begin position="272"/>
        <end position="290"/>
    </location>
</feature>
<keyword evidence="1" id="KW-0812">Transmembrane</keyword>
<evidence type="ECO:0008006" key="4">
    <source>
        <dbReference type="Google" id="ProtNLM"/>
    </source>
</evidence>
<dbReference type="PATRIC" id="fig|1114856.3.peg.547"/>
<dbReference type="Proteomes" id="UP000011599">
    <property type="component" value="Unassembled WGS sequence"/>
</dbReference>
<dbReference type="RefSeq" id="WP_006088239.1">
    <property type="nucleotide sequence ID" value="NZ_AOHW01000006.1"/>
</dbReference>
<feature type="transmembrane region" description="Helical" evidence="1">
    <location>
        <begin position="468"/>
        <end position="486"/>
    </location>
</feature>
<feature type="transmembrane region" description="Helical" evidence="1">
    <location>
        <begin position="493"/>
        <end position="510"/>
    </location>
</feature>
<feature type="transmembrane region" description="Helical" evidence="1">
    <location>
        <begin position="344"/>
        <end position="364"/>
    </location>
</feature>
<evidence type="ECO:0000313" key="2">
    <source>
        <dbReference type="EMBL" id="ELY45805.1"/>
    </source>
</evidence>
<feature type="transmembrane region" description="Helical" evidence="1">
    <location>
        <begin position="82"/>
        <end position="105"/>
    </location>
</feature>
<organism evidence="2 3">
    <name type="scientific">Natronorubrum tibetense GA33</name>
    <dbReference type="NCBI Taxonomy" id="1114856"/>
    <lineage>
        <taxon>Archaea</taxon>
        <taxon>Methanobacteriati</taxon>
        <taxon>Methanobacteriota</taxon>
        <taxon>Stenosarchaea group</taxon>
        <taxon>Halobacteria</taxon>
        <taxon>Halobacteriales</taxon>
        <taxon>Natrialbaceae</taxon>
        <taxon>Natronorubrum</taxon>
    </lineage>
</organism>
<feature type="transmembrane region" description="Helical" evidence="1">
    <location>
        <begin position="297"/>
        <end position="324"/>
    </location>
</feature>
<feature type="transmembrane region" description="Helical" evidence="1">
    <location>
        <begin position="369"/>
        <end position="385"/>
    </location>
</feature>
<feature type="transmembrane region" description="Helical" evidence="1">
    <location>
        <begin position="140"/>
        <end position="159"/>
    </location>
</feature>
<dbReference type="AlphaFoldDB" id="L9W8G6"/>
<feature type="transmembrane region" description="Helical" evidence="1">
    <location>
        <begin position="246"/>
        <end position="266"/>
    </location>
</feature>
<feature type="transmembrane region" description="Helical" evidence="1">
    <location>
        <begin position="12"/>
        <end position="35"/>
    </location>
</feature>
<keyword evidence="1" id="KW-1133">Transmembrane helix</keyword>
<dbReference type="eggNOG" id="arCOG03188">
    <property type="taxonomic scope" value="Archaea"/>
</dbReference>
<comment type="caution">
    <text evidence="2">The sequence shown here is derived from an EMBL/GenBank/DDBJ whole genome shotgun (WGS) entry which is preliminary data.</text>
</comment>
<feature type="transmembrane region" description="Helical" evidence="1">
    <location>
        <begin position="111"/>
        <end position="128"/>
    </location>
</feature>
<evidence type="ECO:0000256" key="1">
    <source>
        <dbReference type="SAM" id="Phobius"/>
    </source>
</evidence>
<feature type="transmembrane region" description="Helical" evidence="1">
    <location>
        <begin position="218"/>
        <end position="237"/>
    </location>
</feature>